<evidence type="ECO:0000313" key="1">
    <source>
        <dbReference type="EMBL" id="QDT60366.1"/>
    </source>
</evidence>
<dbReference type="Proteomes" id="UP000315003">
    <property type="component" value="Chromosome"/>
</dbReference>
<dbReference type="RefSeq" id="WP_419187354.1">
    <property type="nucleotide sequence ID" value="NZ_CP036272.1"/>
</dbReference>
<proteinExistence type="predicted"/>
<keyword evidence="2" id="KW-1185">Reference proteome</keyword>
<gene>
    <name evidence="1" type="ORF">SV7mr_28870</name>
</gene>
<evidence type="ECO:0000313" key="2">
    <source>
        <dbReference type="Proteomes" id="UP000315003"/>
    </source>
</evidence>
<name>A0A517SW58_9BACT</name>
<dbReference type="AlphaFoldDB" id="A0A517SW58"/>
<protein>
    <submittedName>
        <fullName evidence="1">Uncharacterized protein</fullName>
    </submittedName>
</protein>
<dbReference type="EMBL" id="CP036272">
    <property type="protein sequence ID" value="QDT60366.1"/>
    <property type="molecule type" value="Genomic_DNA"/>
</dbReference>
<sequence>MPSSHSAEQSPFGLPDGARVKRILDDDQPQSFFIEAAKFSLTLGRMTGNDHSEHLPVLGIYTTGTYKRVQ</sequence>
<organism evidence="1 2">
    <name type="scientific">Stieleria bergensis</name>
    <dbReference type="NCBI Taxonomy" id="2528025"/>
    <lineage>
        <taxon>Bacteria</taxon>
        <taxon>Pseudomonadati</taxon>
        <taxon>Planctomycetota</taxon>
        <taxon>Planctomycetia</taxon>
        <taxon>Pirellulales</taxon>
        <taxon>Pirellulaceae</taxon>
        <taxon>Stieleria</taxon>
    </lineage>
</organism>
<accession>A0A517SW58</accession>
<reference evidence="1 2" key="1">
    <citation type="submission" date="2019-02" db="EMBL/GenBank/DDBJ databases">
        <title>Deep-cultivation of Planctomycetes and their phenomic and genomic characterization uncovers novel biology.</title>
        <authorList>
            <person name="Wiegand S."/>
            <person name="Jogler M."/>
            <person name="Boedeker C."/>
            <person name="Pinto D."/>
            <person name="Vollmers J."/>
            <person name="Rivas-Marin E."/>
            <person name="Kohn T."/>
            <person name="Peeters S.H."/>
            <person name="Heuer A."/>
            <person name="Rast P."/>
            <person name="Oberbeckmann S."/>
            <person name="Bunk B."/>
            <person name="Jeske O."/>
            <person name="Meyerdierks A."/>
            <person name="Storesund J.E."/>
            <person name="Kallscheuer N."/>
            <person name="Luecker S."/>
            <person name="Lage O.M."/>
            <person name="Pohl T."/>
            <person name="Merkel B.J."/>
            <person name="Hornburger P."/>
            <person name="Mueller R.-W."/>
            <person name="Bruemmer F."/>
            <person name="Labrenz M."/>
            <person name="Spormann A.M."/>
            <person name="Op den Camp H."/>
            <person name="Overmann J."/>
            <person name="Amann R."/>
            <person name="Jetten M.S.M."/>
            <person name="Mascher T."/>
            <person name="Medema M.H."/>
            <person name="Devos D.P."/>
            <person name="Kaster A.-K."/>
            <person name="Ovreas L."/>
            <person name="Rohde M."/>
            <person name="Galperin M.Y."/>
            <person name="Jogler C."/>
        </authorList>
    </citation>
    <scope>NUCLEOTIDE SEQUENCE [LARGE SCALE GENOMIC DNA]</scope>
    <source>
        <strain evidence="1 2">SV_7m_r</strain>
    </source>
</reference>